<dbReference type="EMBL" id="CM042014">
    <property type="protein sequence ID" value="KAI3720831.1"/>
    <property type="molecule type" value="Genomic_DNA"/>
</dbReference>
<gene>
    <name evidence="1" type="ORF">L2E82_31826</name>
</gene>
<name>A0ACB9BF08_CICIN</name>
<evidence type="ECO:0000313" key="2">
    <source>
        <dbReference type="Proteomes" id="UP001055811"/>
    </source>
</evidence>
<sequence length="223" mass="25102">MLDSNSQMDKLTSEIFSILENKLLFGYDHPSPIKQQVNVPMEEMKSGNHVTGKVRVLSIDGVGSTDGVLAAKSIVHLESSLRRKSGIPDTRISDFFDVVAGSGYLVSSGGEIKAKGEEEKELEWSADMSQLFIGNKFAMGRHSRIYRGVYKQMDVAVKLSSQPEEDHELASMLERQNVSLLFWLLQSNVEYLWVWVLGNTTGDPYILHTNVFTLRKGNREQQF</sequence>
<reference evidence="1 2" key="2">
    <citation type="journal article" date="2022" name="Mol. Ecol. Resour.">
        <title>The genomes of chicory, endive, great burdock and yacon provide insights into Asteraceae paleo-polyploidization history and plant inulin production.</title>
        <authorList>
            <person name="Fan W."/>
            <person name="Wang S."/>
            <person name="Wang H."/>
            <person name="Wang A."/>
            <person name="Jiang F."/>
            <person name="Liu H."/>
            <person name="Zhao H."/>
            <person name="Xu D."/>
            <person name="Zhang Y."/>
        </authorList>
    </citation>
    <scope>NUCLEOTIDE SEQUENCE [LARGE SCALE GENOMIC DNA]</scope>
    <source>
        <strain evidence="2">cv. Punajuju</strain>
        <tissue evidence="1">Leaves</tissue>
    </source>
</reference>
<dbReference type="Proteomes" id="UP001055811">
    <property type="component" value="Linkage Group LG06"/>
</dbReference>
<reference evidence="2" key="1">
    <citation type="journal article" date="2022" name="Mol. Ecol. Resour.">
        <title>The genomes of chicory, endive, great burdock and yacon provide insights into Asteraceae palaeo-polyploidization history and plant inulin production.</title>
        <authorList>
            <person name="Fan W."/>
            <person name="Wang S."/>
            <person name="Wang H."/>
            <person name="Wang A."/>
            <person name="Jiang F."/>
            <person name="Liu H."/>
            <person name="Zhao H."/>
            <person name="Xu D."/>
            <person name="Zhang Y."/>
        </authorList>
    </citation>
    <scope>NUCLEOTIDE SEQUENCE [LARGE SCALE GENOMIC DNA]</scope>
    <source>
        <strain evidence="2">cv. Punajuju</strain>
    </source>
</reference>
<comment type="caution">
    <text evidence="1">The sequence shown here is derived from an EMBL/GenBank/DDBJ whole genome shotgun (WGS) entry which is preliminary data.</text>
</comment>
<evidence type="ECO:0000313" key="1">
    <source>
        <dbReference type="EMBL" id="KAI3720831.1"/>
    </source>
</evidence>
<organism evidence="1 2">
    <name type="scientific">Cichorium intybus</name>
    <name type="common">Chicory</name>
    <dbReference type="NCBI Taxonomy" id="13427"/>
    <lineage>
        <taxon>Eukaryota</taxon>
        <taxon>Viridiplantae</taxon>
        <taxon>Streptophyta</taxon>
        <taxon>Embryophyta</taxon>
        <taxon>Tracheophyta</taxon>
        <taxon>Spermatophyta</taxon>
        <taxon>Magnoliopsida</taxon>
        <taxon>eudicotyledons</taxon>
        <taxon>Gunneridae</taxon>
        <taxon>Pentapetalae</taxon>
        <taxon>asterids</taxon>
        <taxon>campanulids</taxon>
        <taxon>Asterales</taxon>
        <taxon>Asteraceae</taxon>
        <taxon>Cichorioideae</taxon>
        <taxon>Cichorieae</taxon>
        <taxon>Cichoriinae</taxon>
        <taxon>Cichorium</taxon>
    </lineage>
</organism>
<accession>A0ACB9BF08</accession>
<protein>
    <submittedName>
        <fullName evidence="1">Uncharacterized protein</fullName>
    </submittedName>
</protein>
<proteinExistence type="predicted"/>
<keyword evidence="2" id="KW-1185">Reference proteome</keyword>